<gene>
    <name evidence="1" type="ORF">GCM10010954_11550</name>
</gene>
<keyword evidence="2" id="KW-1185">Reference proteome</keyword>
<evidence type="ECO:0000313" key="1">
    <source>
        <dbReference type="EMBL" id="GGF14623.1"/>
    </source>
</evidence>
<dbReference type="AlphaFoldDB" id="A0A917B2W2"/>
<evidence type="ECO:0000313" key="2">
    <source>
        <dbReference type="Proteomes" id="UP000660110"/>
    </source>
</evidence>
<dbReference type="Proteomes" id="UP000660110">
    <property type="component" value="Unassembled WGS sequence"/>
</dbReference>
<protein>
    <submittedName>
        <fullName evidence="1">Uncharacterized protein</fullName>
    </submittedName>
</protein>
<reference evidence="1" key="2">
    <citation type="submission" date="2020-09" db="EMBL/GenBank/DDBJ databases">
        <authorList>
            <person name="Sun Q."/>
            <person name="Zhou Y."/>
        </authorList>
    </citation>
    <scope>NUCLEOTIDE SEQUENCE</scope>
    <source>
        <strain evidence="1">CGMCC 1.12153</strain>
    </source>
</reference>
<name>A0A917B2W2_HALAA</name>
<accession>A0A917B2W2</accession>
<proteinExistence type="predicted"/>
<sequence>MKDYAGYGDITRKKNLGGDYEVGIDIRTTSSWKDDCGSRIRESYGTKTIS</sequence>
<dbReference type="EMBL" id="BMEL01000001">
    <property type="protein sequence ID" value="GGF14623.1"/>
    <property type="molecule type" value="Genomic_DNA"/>
</dbReference>
<organism evidence="1 2">
    <name type="scientific">Halobacillus andaensis</name>
    <dbReference type="NCBI Taxonomy" id="1176239"/>
    <lineage>
        <taxon>Bacteria</taxon>
        <taxon>Bacillati</taxon>
        <taxon>Bacillota</taxon>
        <taxon>Bacilli</taxon>
        <taxon>Bacillales</taxon>
        <taxon>Bacillaceae</taxon>
        <taxon>Halobacillus</taxon>
    </lineage>
</organism>
<comment type="caution">
    <text evidence="1">The sequence shown here is derived from an EMBL/GenBank/DDBJ whole genome shotgun (WGS) entry which is preliminary data.</text>
</comment>
<reference evidence="1" key="1">
    <citation type="journal article" date="2014" name="Int. J. Syst. Evol. Microbiol.">
        <title>Complete genome sequence of Corynebacterium casei LMG S-19264T (=DSM 44701T), isolated from a smear-ripened cheese.</title>
        <authorList>
            <consortium name="US DOE Joint Genome Institute (JGI-PGF)"/>
            <person name="Walter F."/>
            <person name="Albersmeier A."/>
            <person name="Kalinowski J."/>
            <person name="Ruckert C."/>
        </authorList>
    </citation>
    <scope>NUCLEOTIDE SEQUENCE</scope>
    <source>
        <strain evidence="1">CGMCC 1.12153</strain>
    </source>
</reference>